<organism evidence="1 2">
    <name type="scientific">Caballeronia sordidicola</name>
    <name type="common">Burkholderia sordidicola</name>
    <dbReference type="NCBI Taxonomy" id="196367"/>
    <lineage>
        <taxon>Bacteria</taxon>
        <taxon>Pseudomonadati</taxon>
        <taxon>Pseudomonadota</taxon>
        <taxon>Betaproteobacteria</taxon>
        <taxon>Burkholderiales</taxon>
        <taxon>Burkholderiaceae</taxon>
        <taxon>Caballeronia</taxon>
    </lineage>
</organism>
<comment type="caution">
    <text evidence="1">The sequence shown here is derived from an EMBL/GenBank/DDBJ whole genome shotgun (WGS) entry which is preliminary data.</text>
</comment>
<protein>
    <submittedName>
        <fullName evidence="1">Uncharacterized protein</fullName>
    </submittedName>
</protein>
<reference evidence="1 2" key="1">
    <citation type="submission" date="2017-03" db="EMBL/GenBank/DDBJ databases">
        <title>Genome analysis of strain PAMC 26577.</title>
        <authorList>
            <person name="Oh H.-M."/>
            <person name="Yang J.-A."/>
        </authorList>
    </citation>
    <scope>NUCLEOTIDE SEQUENCE [LARGE SCALE GENOMIC DNA]</scope>
    <source>
        <strain evidence="1 2">PAMC 26577</strain>
    </source>
</reference>
<proteinExistence type="predicted"/>
<dbReference type="EMBL" id="NBTZ01000141">
    <property type="protein sequence ID" value="OTP68027.1"/>
    <property type="molecule type" value="Genomic_DNA"/>
</dbReference>
<sequence length="48" mass="5607">MRCSCHGQGKTWNLTIDTKPVVQRTQCVPNRRKTKYTRSIKQLAMKTL</sequence>
<accession>A0A242M9P8</accession>
<evidence type="ECO:0000313" key="1">
    <source>
        <dbReference type="EMBL" id="OTP68027.1"/>
    </source>
</evidence>
<dbReference type="AlphaFoldDB" id="A0A242M9P8"/>
<evidence type="ECO:0000313" key="2">
    <source>
        <dbReference type="Proteomes" id="UP000195221"/>
    </source>
</evidence>
<name>A0A242M9P8_CABSO</name>
<dbReference type="Proteomes" id="UP000195221">
    <property type="component" value="Unassembled WGS sequence"/>
</dbReference>
<gene>
    <name evidence="1" type="ORF">PAMC26577_34880</name>
</gene>